<keyword evidence="1 2" id="KW-0547">Nucleotide-binding</keyword>
<dbReference type="AlphaFoldDB" id="K4IFA3"/>
<dbReference type="InterPro" id="IPR037171">
    <property type="entry name" value="NagB/RpiA_transferase-like"/>
</dbReference>
<name>K4IFA3_PSYTT</name>
<evidence type="ECO:0000256" key="2">
    <source>
        <dbReference type="RuleBase" id="RU361279"/>
    </source>
</evidence>
<feature type="binding site" evidence="1">
    <location>
        <begin position="130"/>
        <end position="138"/>
    </location>
    <ligand>
        <name>ATP</name>
        <dbReference type="ChEBI" id="CHEBI:30616"/>
    </ligand>
</feature>
<dbReference type="STRING" id="313595.P700755_002462"/>
<dbReference type="InterPro" id="IPR024185">
    <property type="entry name" value="FTHF_cligase-like_sf"/>
</dbReference>
<organism evidence="3 4">
    <name type="scientific">Psychroflexus torquis (strain ATCC 700755 / CIP 106069 / ACAM 623)</name>
    <dbReference type="NCBI Taxonomy" id="313595"/>
    <lineage>
        <taxon>Bacteria</taxon>
        <taxon>Pseudomonadati</taxon>
        <taxon>Bacteroidota</taxon>
        <taxon>Flavobacteriia</taxon>
        <taxon>Flavobacteriales</taxon>
        <taxon>Flavobacteriaceae</taxon>
        <taxon>Psychroflexus</taxon>
    </lineage>
</organism>
<dbReference type="Pfam" id="PF01812">
    <property type="entry name" value="5-FTHF_cyc-lig"/>
    <property type="match status" value="1"/>
</dbReference>
<dbReference type="OrthoDB" id="9801938at2"/>
<comment type="similarity">
    <text evidence="2">Belongs to the 5-formyltetrahydrofolate cyclo-ligase family.</text>
</comment>
<dbReference type="EC" id="6.3.3.2" evidence="2"/>
<dbReference type="GO" id="GO:0030272">
    <property type="term" value="F:5-formyltetrahydrofolate cyclo-ligase activity"/>
    <property type="evidence" value="ECO:0007669"/>
    <property type="project" value="UniProtKB-EC"/>
</dbReference>
<gene>
    <name evidence="3" type="ordered locus">P700755_002462</name>
</gene>
<dbReference type="Proteomes" id="UP000008514">
    <property type="component" value="Chromosome"/>
</dbReference>
<keyword evidence="1 2" id="KW-0067">ATP-binding</keyword>
<dbReference type="HOGENOM" id="CLU_066245_0_2_10"/>
<feature type="binding site" evidence="1">
    <location>
        <position position="55"/>
    </location>
    <ligand>
        <name>substrate</name>
    </ligand>
</feature>
<dbReference type="PIRSF" id="PIRSF006806">
    <property type="entry name" value="FTHF_cligase"/>
    <property type="match status" value="1"/>
</dbReference>
<dbReference type="Gene3D" id="3.40.50.10420">
    <property type="entry name" value="NagB/RpiA/CoA transferase-like"/>
    <property type="match status" value="1"/>
</dbReference>
<evidence type="ECO:0000256" key="1">
    <source>
        <dbReference type="PIRSR" id="PIRSR006806-1"/>
    </source>
</evidence>
<keyword evidence="2" id="KW-0460">Magnesium</keyword>
<dbReference type="RefSeq" id="WP_015024798.1">
    <property type="nucleotide sequence ID" value="NC_018721.1"/>
</dbReference>
<dbReference type="KEGG" id="ptq:P700755_002462"/>
<keyword evidence="4" id="KW-1185">Reference proteome</keyword>
<evidence type="ECO:0000313" key="4">
    <source>
        <dbReference type="Proteomes" id="UP000008514"/>
    </source>
</evidence>
<feature type="binding site" evidence="1">
    <location>
        <position position="50"/>
    </location>
    <ligand>
        <name>substrate</name>
    </ligand>
</feature>
<reference evidence="3" key="2">
    <citation type="submission" date="2012-09" db="EMBL/GenBank/DDBJ databases">
        <title>The complete sequence of Psychroflexus torquis an extreme psychrophile from sea-ice that is stimulated by light.</title>
        <authorList>
            <person name="Feng S."/>
            <person name="Powell S.M."/>
            <person name="Bowman J.P."/>
        </authorList>
    </citation>
    <scope>NUCLEOTIDE SEQUENCE [LARGE SCALE GENOMIC DNA]</scope>
    <source>
        <strain evidence="3">ATCC 700755</strain>
    </source>
</reference>
<dbReference type="InterPro" id="IPR002698">
    <property type="entry name" value="FTHF_cligase"/>
</dbReference>
<evidence type="ECO:0000313" key="3">
    <source>
        <dbReference type="EMBL" id="AFU69227.1"/>
    </source>
</evidence>
<dbReference type="NCBIfam" id="TIGR02727">
    <property type="entry name" value="MTHFS_bact"/>
    <property type="match status" value="1"/>
</dbReference>
<comment type="cofactor">
    <cofactor evidence="2">
        <name>Mg(2+)</name>
        <dbReference type="ChEBI" id="CHEBI:18420"/>
    </cofactor>
</comment>
<comment type="catalytic activity">
    <reaction evidence="2">
        <text>(6S)-5-formyl-5,6,7,8-tetrahydrofolate + ATP = (6R)-5,10-methenyltetrahydrofolate + ADP + phosphate</text>
        <dbReference type="Rhea" id="RHEA:10488"/>
        <dbReference type="ChEBI" id="CHEBI:30616"/>
        <dbReference type="ChEBI" id="CHEBI:43474"/>
        <dbReference type="ChEBI" id="CHEBI:57455"/>
        <dbReference type="ChEBI" id="CHEBI:57457"/>
        <dbReference type="ChEBI" id="CHEBI:456216"/>
        <dbReference type="EC" id="6.3.3.2"/>
    </reaction>
</comment>
<feature type="binding site" evidence="1">
    <location>
        <begin position="3"/>
        <end position="7"/>
    </location>
    <ligand>
        <name>ATP</name>
        <dbReference type="ChEBI" id="CHEBI:30616"/>
    </ligand>
</feature>
<dbReference type="GO" id="GO:0005524">
    <property type="term" value="F:ATP binding"/>
    <property type="evidence" value="ECO:0007669"/>
    <property type="project" value="UniProtKB-KW"/>
</dbReference>
<dbReference type="PANTHER" id="PTHR23407">
    <property type="entry name" value="ATPASE INHIBITOR/5-FORMYLTETRAHYDROFOLATE CYCLO-LIGASE"/>
    <property type="match status" value="1"/>
</dbReference>
<dbReference type="eggNOG" id="COG0212">
    <property type="taxonomic scope" value="Bacteria"/>
</dbReference>
<dbReference type="PANTHER" id="PTHR23407:SF11">
    <property type="entry name" value="CHROMOSOME UNDETERMINED SCAFFOLD_24, WHOLE GENOME SHOTGUN SEQUENCE"/>
    <property type="match status" value="1"/>
</dbReference>
<dbReference type="SUPFAM" id="SSF100950">
    <property type="entry name" value="NagB/RpiA/CoA transferase-like"/>
    <property type="match status" value="1"/>
</dbReference>
<dbReference type="GO" id="GO:0046872">
    <property type="term" value="F:metal ion binding"/>
    <property type="evidence" value="ECO:0007669"/>
    <property type="project" value="UniProtKB-KW"/>
</dbReference>
<protein>
    <recommendedName>
        <fullName evidence="2">5-formyltetrahydrofolate cyclo-ligase</fullName>
        <ecNumber evidence="2">6.3.3.2</ecNumber>
    </recommendedName>
</protein>
<sequence length="188" mass="21717">MDKSSLRQKYKALRRDMSLDQIDELSLQIANQSLKLDIWNFEFYHIFLAIENQREINTEYILQIIFGKDANVVIPKMKGKDLQHYLLTDTTKLKLNQWKIPEPVNGIKIDPEQLDLVFVPLLGYDTLGNRVGYGKGFYDRFLSRCKKDVIKVGLSSFPPEEGVLGVEDFDIALDYCITPKTVYTFSQG</sequence>
<reference evidence="3" key="1">
    <citation type="submission" date="2006-03" db="EMBL/GenBank/DDBJ databases">
        <authorList>
            <person name="Bowman J."/>
            <person name="Ferriera S."/>
            <person name="Johnson J."/>
            <person name="Kravitz S."/>
            <person name="Halpern A."/>
            <person name="Remington K."/>
            <person name="Beeson K."/>
            <person name="Tran B."/>
            <person name="Rogers Y.-H."/>
            <person name="Friedman R."/>
            <person name="Venter J.C."/>
        </authorList>
    </citation>
    <scope>NUCLEOTIDE SEQUENCE [LARGE SCALE GENOMIC DNA]</scope>
    <source>
        <strain evidence="3">ATCC 700755</strain>
    </source>
</reference>
<proteinExistence type="inferred from homology"/>
<dbReference type="GO" id="GO:0009396">
    <property type="term" value="P:folic acid-containing compound biosynthetic process"/>
    <property type="evidence" value="ECO:0007669"/>
    <property type="project" value="TreeGrafter"/>
</dbReference>
<keyword evidence="2" id="KW-0479">Metal-binding</keyword>
<dbReference type="GO" id="GO:0035999">
    <property type="term" value="P:tetrahydrofolate interconversion"/>
    <property type="evidence" value="ECO:0007669"/>
    <property type="project" value="TreeGrafter"/>
</dbReference>
<dbReference type="EMBL" id="CP003879">
    <property type="protein sequence ID" value="AFU69227.1"/>
    <property type="molecule type" value="Genomic_DNA"/>
</dbReference>
<accession>K4IFA3</accession>